<evidence type="ECO:0000313" key="2">
    <source>
        <dbReference type="Proteomes" id="UP000831787"/>
    </source>
</evidence>
<evidence type="ECO:0000313" key="1">
    <source>
        <dbReference type="EMBL" id="UOQ46059.1"/>
    </source>
</evidence>
<accession>A0ABY4ENM2</accession>
<name>A0ABY4ENM2_9BACI</name>
<reference evidence="1 2" key="1">
    <citation type="submission" date="2022-04" db="EMBL/GenBank/DDBJ databases">
        <title>Halobacillus sp. isolated from saltern.</title>
        <authorList>
            <person name="Won M."/>
            <person name="Lee C.-M."/>
            <person name="Woen H.-Y."/>
            <person name="Kwon S.-W."/>
        </authorList>
    </citation>
    <scope>NUCLEOTIDE SEQUENCE [LARGE SCALE GENOMIC DNA]</scope>
    <source>
        <strain evidence="1 2">SSBR10-3</strain>
    </source>
</reference>
<dbReference type="RefSeq" id="WP_244713051.1">
    <property type="nucleotide sequence ID" value="NZ_CP095073.1"/>
</dbReference>
<evidence type="ECO:0008006" key="3">
    <source>
        <dbReference type="Google" id="ProtNLM"/>
    </source>
</evidence>
<protein>
    <recommendedName>
        <fullName evidence="3">DUF2642 domain-containing protein</fullName>
    </recommendedName>
</protein>
<dbReference type="EMBL" id="CP095073">
    <property type="protein sequence ID" value="UOQ46059.1"/>
    <property type="molecule type" value="Genomic_DNA"/>
</dbReference>
<dbReference type="Proteomes" id="UP000831787">
    <property type="component" value="Chromosome"/>
</dbReference>
<keyword evidence="2" id="KW-1185">Reference proteome</keyword>
<organism evidence="1 2">
    <name type="scientific">Halobacillus salinarum</name>
    <dbReference type="NCBI Taxonomy" id="2932257"/>
    <lineage>
        <taxon>Bacteria</taxon>
        <taxon>Bacillati</taxon>
        <taxon>Bacillota</taxon>
        <taxon>Bacilli</taxon>
        <taxon>Bacillales</taxon>
        <taxon>Bacillaceae</taxon>
        <taxon>Halobacillus</taxon>
    </lineage>
</organism>
<gene>
    <name evidence="1" type="ORF">MUN89_09145</name>
</gene>
<proteinExistence type="predicted"/>
<sequence length="80" mass="9170">MIDQPVFLNKDEPDRKTLRTTPSLSQELIKAVGTHMIVQTVDHMYIGKLEECTKGLIYMRIGDRVLMISVKNIVNIFPKP</sequence>